<keyword evidence="2" id="KW-1185">Reference proteome</keyword>
<protein>
    <submittedName>
        <fullName evidence="1">Uncharacterized protein</fullName>
    </submittedName>
</protein>
<reference evidence="1 2" key="1">
    <citation type="submission" date="2015-10" db="EMBL/GenBank/DDBJ databases">
        <title>Draft genome sequence of Novosphingobium fuchskuhlense DSM 25065 isolated from a surface water sample of the southwest basin of Lake Grosse Fuchskuhle.</title>
        <authorList>
            <person name="Ruckert C."/>
            <person name="Winkler A."/>
            <person name="Glaeser J."/>
            <person name="Grossart H.-P."/>
            <person name="Kalinowski J."/>
            <person name="Glaeser S."/>
        </authorList>
    </citation>
    <scope>NUCLEOTIDE SEQUENCE [LARGE SCALE GENOMIC DNA]</scope>
    <source>
        <strain evidence="1 2">FNE08-7</strain>
    </source>
</reference>
<proteinExistence type="predicted"/>
<dbReference type="STRING" id="1117702.AQZ52_09855"/>
<gene>
    <name evidence="1" type="ORF">AQZ52_09855</name>
</gene>
<dbReference type="Proteomes" id="UP000058012">
    <property type="component" value="Unassembled WGS sequence"/>
</dbReference>
<dbReference type="RefSeq" id="WP_067909874.1">
    <property type="nucleotide sequence ID" value="NZ_KQ954245.1"/>
</dbReference>
<dbReference type="AlphaFoldDB" id="A0A117UUD7"/>
<dbReference type="EMBL" id="LLZS01000007">
    <property type="protein sequence ID" value="KUR71003.1"/>
    <property type="molecule type" value="Genomic_DNA"/>
</dbReference>
<dbReference type="OrthoDB" id="9957864at2"/>
<comment type="caution">
    <text evidence="1">The sequence shown here is derived from an EMBL/GenBank/DDBJ whole genome shotgun (WGS) entry which is preliminary data.</text>
</comment>
<name>A0A117UUD7_9SPHN</name>
<evidence type="ECO:0000313" key="1">
    <source>
        <dbReference type="EMBL" id="KUR71003.1"/>
    </source>
</evidence>
<evidence type="ECO:0000313" key="2">
    <source>
        <dbReference type="Proteomes" id="UP000058012"/>
    </source>
</evidence>
<accession>A0A117UUD7</accession>
<sequence length="79" mass="8732">MAESEIEIALSARDASHALEASARMPPDVRVRVSIDRVFMSAATSVTDARHLWRVALLNERLVAEADPARTDLLMMLIT</sequence>
<organism evidence="1 2">
    <name type="scientific">Novosphingobium fuchskuhlense</name>
    <dbReference type="NCBI Taxonomy" id="1117702"/>
    <lineage>
        <taxon>Bacteria</taxon>
        <taxon>Pseudomonadati</taxon>
        <taxon>Pseudomonadota</taxon>
        <taxon>Alphaproteobacteria</taxon>
        <taxon>Sphingomonadales</taxon>
        <taxon>Sphingomonadaceae</taxon>
        <taxon>Novosphingobium</taxon>
    </lineage>
</organism>